<dbReference type="Pfam" id="PF00931">
    <property type="entry name" value="NB-ARC"/>
    <property type="match status" value="1"/>
</dbReference>
<dbReference type="SMART" id="SM00028">
    <property type="entry name" value="TPR"/>
    <property type="match status" value="3"/>
</dbReference>
<comment type="caution">
    <text evidence="2">The sequence shown here is derived from an EMBL/GenBank/DDBJ whole genome shotgun (WGS) entry which is preliminary data.</text>
</comment>
<dbReference type="InterPro" id="IPR002182">
    <property type="entry name" value="NB-ARC"/>
</dbReference>
<proteinExistence type="predicted"/>
<dbReference type="SUPFAM" id="SSF48452">
    <property type="entry name" value="TPR-like"/>
    <property type="match status" value="1"/>
</dbReference>
<dbReference type="OrthoDB" id="3311584at2"/>
<dbReference type="GO" id="GO:0043531">
    <property type="term" value="F:ADP binding"/>
    <property type="evidence" value="ECO:0007669"/>
    <property type="project" value="InterPro"/>
</dbReference>
<dbReference type="InterPro" id="IPR027417">
    <property type="entry name" value="P-loop_NTPase"/>
</dbReference>
<dbReference type="SUPFAM" id="SSF52540">
    <property type="entry name" value="P-loop containing nucleoside triphosphate hydrolases"/>
    <property type="match status" value="1"/>
</dbReference>
<name>A0A4R4ZJD6_9ACTN</name>
<dbReference type="RefSeq" id="WP_132170511.1">
    <property type="nucleotide sequence ID" value="NZ_SMKX01000068.1"/>
</dbReference>
<dbReference type="PANTHER" id="PTHR47691">
    <property type="entry name" value="REGULATOR-RELATED"/>
    <property type="match status" value="1"/>
</dbReference>
<dbReference type="Proteomes" id="UP000295124">
    <property type="component" value="Unassembled WGS sequence"/>
</dbReference>
<gene>
    <name evidence="2" type="ORF">E1263_22505</name>
</gene>
<feature type="domain" description="NB-ARC" evidence="1">
    <location>
        <begin position="59"/>
        <end position="158"/>
    </location>
</feature>
<protein>
    <submittedName>
        <fullName evidence="2">Tetratricopeptide repeat protein</fullName>
    </submittedName>
</protein>
<sequence length="691" mass="74957">MSMQPEDESSRLSGAFDRSTAALNAIRFPETTRIWAVPAPISNFVNRTDHLGIACELALSDHPGPHVLAIHGVSGSGKSTLLEQLAARVGEHFDHAIRVPLRNFPGGAMEDVLGYVLGALKIDLSEVLPDAASRHTRLLSATAGLRILLLVDDARDAAQIRLLTPNSPGAMVIAAGDIRLDDLRIDGFVVKRLDGLDTPHALELLSAILGNDRLRDAEDAVGRLVKLCDGSPLGLKTVARQLLLQDDLSLPELVAQLESRTGIAEPTPTAAQLRRAMTAIFDSAYDLLMNSEVSTAYRVLGAVPGDRWPKEVVRAVLTAAGVDSGQAVGRLVQLDFLRPVSGGYALPYLIGIHAEQVATKSPPANRGQLCARTVRAWLALAAAADQGVQRERFRITPAGVAASVGFASAKHAMEWLETWHDSIFEVIESAAAQGLSTEAWQLFEACWPFYTSHSRYVEWIKAGTVAVDAAVLSQDKWAETRSRCYRSRGWTEQGDFGQADDDIRLALELSSVIKDPMLHASVLDFEGQLRLREGRAEEALACFSESLRINQQLGDQRGIALQSQFCGRSLGLLGRNDEALVLLAEALRLIRPFEDHRAESKTLYSTARVLRALDRKDEAVAALTDALTLAAELGKTSLVVPPLELLAELAKQAADEAAEAGYLRKLQEIFASSGDPRVANVENRLRELSEE</sequence>
<accession>A0A4R4ZJD6</accession>
<dbReference type="Gene3D" id="1.25.40.10">
    <property type="entry name" value="Tetratricopeptide repeat domain"/>
    <property type="match status" value="1"/>
</dbReference>
<dbReference type="PRINTS" id="PR00364">
    <property type="entry name" value="DISEASERSIST"/>
</dbReference>
<dbReference type="Gene3D" id="3.40.50.300">
    <property type="entry name" value="P-loop containing nucleotide triphosphate hydrolases"/>
    <property type="match status" value="1"/>
</dbReference>
<dbReference type="Pfam" id="PF13424">
    <property type="entry name" value="TPR_12"/>
    <property type="match status" value="1"/>
</dbReference>
<keyword evidence="3" id="KW-1185">Reference proteome</keyword>
<dbReference type="EMBL" id="SMKX01000068">
    <property type="protein sequence ID" value="TDD57669.1"/>
    <property type="molecule type" value="Genomic_DNA"/>
</dbReference>
<dbReference type="InterPro" id="IPR019734">
    <property type="entry name" value="TPR_rpt"/>
</dbReference>
<organism evidence="2 3">
    <name type="scientific">Kribbella antibiotica</name>
    <dbReference type="NCBI Taxonomy" id="190195"/>
    <lineage>
        <taxon>Bacteria</taxon>
        <taxon>Bacillati</taxon>
        <taxon>Actinomycetota</taxon>
        <taxon>Actinomycetes</taxon>
        <taxon>Propionibacteriales</taxon>
        <taxon>Kribbellaceae</taxon>
        <taxon>Kribbella</taxon>
    </lineage>
</organism>
<dbReference type="AlphaFoldDB" id="A0A4R4ZJD6"/>
<evidence type="ECO:0000313" key="3">
    <source>
        <dbReference type="Proteomes" id="UP000295124"/>
    </source>
</evidence>
<evidence type="ECO:0000259" key="1">
    <source>
        <dbReference type="Pfam" id="PF00931"/>
    </source>
</evidence>
<evidence type="ECO:0000313" key="2">
    <source>
        <dbReference type="EMBL" id="TDD57669.1"/>
    </source>
</evidence>
<reference evidence="2 3" key="1">
    <citation type="submission" date="2019-03" db="EMBL/GenBank/DDBJ databases">
        <title>Draft genome sequences of novel Actinobacteria.</title>
        <authorList>
            <person name="Sahin N."/>
            <person name="Ay H."/>
            <person name="Saygin H."/>
        </authorList>
    </citation>
    <scope>NUCLEOTIDE SEQUENCE [LARGE SCALE GENOMIC DNA]</scope>
    <source>
        <strain evidence="2 3">JCM 13523</strain>
    </source>
</reference>
<dbReference type="PANTHER" id="PTHR47691:SF3">
    <property type="entry name" value="HTH-TYPE TRANSCRIPTIONAL REGULATOR RV0890C-RELATED"/>
    <property type="match status" value="1"/>
</dbReference>
<dbReference type="InterPro" id="IPR011990">
    <property type="entry name" value="TPR-like_helical_dom_sf"/>
</dbReference>